<dbReference type="RefSeq" id="WP_224035441.1">
    <property type="nucleotide sequence ID" value="NZ_AP024849.1"/>
</dbReference>
<dbReference type="Pfam" id="PF01594">
    <property type="entry name" value="AI-2E_transport"/>
    <property type="match status" value="1"/>
</dbReference>
<sequence length="342" mass="38680">MPNMMQVLKSKVFKRFITLLIVFIFLYAMKSMLNLMLLTFVFTYLINNVSKFLIKKLEDRIRINYKVMILTVSLVVTAMLFIIIIDFLPLVINEFSQVVRQVSEIYSSPQENQIVNLIKEKLDQIYGSIFSSEGISYMITYISNIGKVGINIIIALILSIFFLLEKDKIIEFTSKFRQSKISGICSELEFFWEKFISSFGKVIEVQILIATINGVLSTIGLWIIGFPHLLGFGMMVMLLGLIPVAGVIISLVPLSIVAFNNGGLVQVVYVLIMIAILHAIEAYILNPKLMSAKTKLPIFYTLSILIVSEHVAGVLGLIVGIPIFMFILDIIEVPYNNKKIKE</sequence>
<keyword evidence="3 6" id="KW-0812">Transmembrane</keyword>
<comment type="subcellular location">
    <subcellularLocation>
        <location evidence="1">Membrane</location>
        <topology evidence="1">Multi-pass membrane protein</topology>
    </subcellularLocation>
</comment>
<feature type="transmembrane region" description="Helical" evidence="6">
    <location>
        <begin position="202"/>
        <end position="224"/>
    </location>
</feature>
<evidence type="ECO:0000256" key="3">
    <source>
        <dbReference type="ARBA" id="ARBA00022692"/>
    </source>
</evidence>
<evidence type="ECO:0000256" key="1">
    <source>
        <dbReference type="ARBA" id="ARBA00004141"/>
    </source>
</evidence>
<feature type="transmembrane region" description="Helical" evidence="6">
    <location>
        <begin position="230"/>
        <end position="252"/>
    </location>
</feature>
<feature type="transmembrane region" description="Helical" evidence="6">
    <location>
        <begin position="298"/>
        <end position="331"/>
    </location>
</feature>
<evidence type="ECO:0000313" key="8">
    <source>
        <dbReference type="Proteomes" id="UP000824633"/>
    </source>
</evidence>
<dbReference type="EMBL" id="AP024849">
    <property type="protein sequence ID" value="BCZ49242.1"/>
    <property type="molecule type" value="Genomic_DNA"/>
</dbReference>
<dbReference type="Proteomes" id="UP000824633">
    <property type="component" value="Chromosome"/>
</dbReference>
<evidence type="ECO:0000313" key="7">
    <source>
        <dbReference type="EMBL" id="BCZ49242.1"/>
    </source>
</evidence>
<organism evidence="7 8">
    <name type="scientific">Clostridium gelidum</name>
    <dbReference type="NCBI Taxonomy" id="704125"/>
    <lineage>
        <taxon>Bacteria</taxon>
        <taxon>Bacillati</taxon>
        <taxon>Bacillota</taxon>
        <taxon>Clostridia</taxon>
        <taxon>Eubacteriales</taxon>
        <taxon>Clostridiaceae</taxon>
        <taxon>Clostridium</taxon>
    </lineage>
</organism>
<evidence type="ECO:0000256" key="6">
    <source>
        <dbReference type="SAM" id="Phobius"/>
    </source>
</evidence>
<evidence type="ECO:0000256" key="5">
    <source>
        <dbReference type="ARBA" id="ARBA00023136"/>
    </source>
</evidence>
<keyword evidence="4 6" id="KW-1133">Transmembrane helix</keyword>
<dbReference type="PANTHER" id="PTHR21716:SF62">
    <property type="entry name" value="TRANSPORT PROTEIN YDBI-RELATED"/>
    <property type="match status" value="1"/>
</dbReference>
<gene>
    <name evidence="7" type="ORF">psyc5s11_53090</name>
</gene>
<comment type="similarity">
    <text evidence="2">Belongs to the autoinducer-2 exporter (AI-2E) (TC 2.A.86) family.</text>
</comment>
<dbReference type="PANTHER" id="PTHR21716">
    <property type="entry name" value="TRANSMEMBRANE PROTEIN"/>
    <property type="match status" value="1"/>
</dbReference>
<feature type="transmembrane region" description="Helical" evidence="6">
    <location>
        <begin position="66"/>
        <end position="92"/>
    </location>
</feature>
<keyword evidence="5 6" id="KW-0472">Membrane</keyword>
<evidence type="ECO:0000256" key="2">
    <source>
        <dbReference type="ARBA" id="ARBA00009773"/>
    </source>
</evidence>
<dbReference type="InterPro" id="IPR002549">
    <property type="entry name" value="AI-2E-like"/>
</dbReference>
<evidence type="ECO:0000256" key="4">
    <source>
        <dbReference type="ARBA" id="ARBA00022989"/>
    </source>
</evidence>
<accession>A0ABM7TDN0</accession>
<feature type="transmembrane region" description="Helical" evidence="6">
    <location>
        <begin position="264"/>
        <end position="286"/>
    </location>
</feature>
<name>A0ABM7TDN0_9CLOT</name>
<keyword evidence="8" id="KW-1185">Reference proteome</keyword>
<reference evidence="8" key="1">
    <citation type="submission" date="2021-07" db="EMBL/GenBank/DDBJ databases">
        <title>Complete genome sequencing of a Clostridium isolate.</title>
        <authorList>
            <person name="Ueki A."/>
            <person name="Tonouchi A."/>
        </authorList>
    </citation>
    <scope>NUCLEOTIDE SEQUENCE [LARGE SCALE GENOMIC DNA]</scope>
    <source>
        <strain evidence="8">C5S11</strain>
    </source>
</reference>
<proteinExistence type="inferred from homology"/>
<feature type="transmembrane region" description="Helical" evidence="6">
    <location>
        <begin position="141"/>
        <end position="164"/>
    </location>
</feature>
<protein>
    <submittedName>
        <fullName evidence="7">AI-2E family transporter</fullName>
    </submittedName>
</protein>